<organism evidence="3 4">
    <name type="scientific">Candidatus Photodesmus katoptron Akat1</name>
    <dbReference type="NCBI Taxonomy" id="1236703"/>
    <lineage>
        <taxon>Bacteria</taxon>
        <taxon>Pseudomonadati</taxon>
        <taxon>Pseudomonadota</taxon>
        <taxon>Gammaproteobacteria</taxon>
        <taxon>Vibrionales</taxon>
        <taxon>Vibrionaceae</taxon>
        <taxon>Candidatus Photodesmus</taxon>
    </lineage>
</organism>
<dbReference type="RefSeq" id="WP_016504040.1">
    <property type="nucleotide sequence ID" value="NZ_AMSD01000002.1"/>
</dbReference>
<evidence type="ECO:0000313" key="3">
    <source>
        <dbReference type="EMBL" id="EPE37408.1"/>
    </source>
</evidence>
<dbReference type="CDD" id="cd03801">
    <property type="entry name" value="GT4_PimA-like"/>
    <property type="match status" value="1"/>
</dbReference>
<accession>S3EGW7</accession>
<dbReference type="PANTHER" id="PTHR12526">
    <property type="entry name" value="GLYCOSYLTRANSFERASE"/>
    <property type="match status" value="1"/>
</dbReference>
<name>S3EGW7_9GAMM</name>
<dbReference type="SUPFAM" id="SSF53756">
    <property type="entry name" value="UDP-Glycosyltransferase/glycogen phosphorylase"/>
    <property type="match status" value="1"/>
</dbReference>
<dbReference type="Pfam" id="PF13439">
    <property type="entry name" value="Glyco_transf_4"/>
    <property type="match status" value="1"/>
</dbReference>
<dbReference type="GO" id="GO:0016757">
    <property type="term" value="F:glycosyltransferase activity"/>
    <property type="evidence" value="ECO:0007669"/>
    <property type="project" value="InterPro"/>
</dbReference>
<keyword evidence="4" id="KW-1185">Reference proteome</keyword>
<feature type="domain" description="Glycosyl transferase family 1" evidence="1">
    <location>
        <begin position="182"/>
        <end position="316"/>
    </location>
</feature>
<gene>
    <name evidence="3" type="ORF">O1U_0708</name>
</gene>
<dbReference type="EMBL" id="AMSD01000002">
    <property type="protein sequence ID" value="EPE37408.1"/>
    <property type="molecule type" value="Genomic_DNA"/>
</dbReference>
<dbReference type="eggNOG" id="COG0438">
    <property type="taxonomic scope" value="Bacteria"/>
</dbReference>
<evidence type="ECO:0000259" key="2">
    <source>
        <dbReference type="Pfam" id="PF13439"/>
    </source>
</evidence>
<dbReference type="Proteomes" id="UP000053688">
    <property type="component" value="Unassembled WGS sequence"/>
</dbReference>
<evidence type="ECO:0000313" key="4">
    <source>
        <dbReference type="Proteomes" id="UP000053688"/>
    </source>
</evidence>
<dbReference type="InterPro" id="IPR028098">
    <property type="entry name" value="Glyco_trans_4-like_N"/>
</dbReference>
<feature type="domain" description="Glycosyltransferase subfamily 4-like N-terminal" evidence="2">
    <location>
        <begin position="23"/>
        <end position="176"/>
    </location>
</feature>
<keyword evidence="3" id="KW-0808">Transferase</keyword>
<dbReference type="Pfam" id="PF00534">
    <property type="entry name" value="Glycos_transf_1"/>
    <property type="match status" value="1"/>
</dbReference>
<proteinExistence type="predicted"/>
<dbReference type="AlphaFoldDB" id="S3EGW7"/>
<dbReference type="Gene3D" id="3.40.50.2000">
    <property type="entry name" value="Glycogen Phosphorylase B"/>
    <property type="match status" value="2"/>
</dbReference>
<reference evidence="3 4" key="1">
    <citation type="journal article" date="2014" name="Environ. Microbiol.">
        <title>Genomic signatures of obligate host dependence in the luminous bacterial symbiont of a vertebrate.</title>
        <authorList>
            <person name="Hendry T.A."/>
            <person name="de Wet J.R."/>
            <person name="Dunlap P.V."/>
        </authorList>
    </citation>
    <scope>NUCLEOTIDE SEQUENCE [LARGE SCALE GENOMIC DNA]</scope>
    <source>
        <strain evidence="3 4">Akat1</strain>
    </source>
</reference>
<dbReference type="InterPro" id="IPR001296">
    <property type="entry name" value="Glyco_trans_1"/>
</dbReference>
<dbReference type="GO" id="GO:1901135">
    <property type="term" value="P:carbohydrate derivative metabolic process"/>
    <property type="evidence" value="ECO:0007669"/>
    <property type="project" value="UniProtKB-ARBA"/>
</dbReference>
<comment type="caution">
    <text evidence="3">The sequence shown here is derived from an EMBL/GenBank/DDBJ whole genome shotgun (WGS) entry which is preliminary data.</text>
</comment>
<sequence>MSKIQYNTKKKHKVWLLIDSLIYGGIESHVLELAKGLKDHSINVTVVFISHYNKTTILDQKLKIASIPYFFANKKFPALNHFVSLKIAIKSILPNLIHTHGYKANLYIRTIRYFFKYQYIKQISTYHAGERATGKIRLYDLCDRYTACLSSVCLAVSKSIQQKLPTTHSYVINNFISLKNITKSKGTEIAFVGRLSHEKAPDRFVNLAKQFPEKIFHCYGTGPMKQTVLLSKPNNLIIHGYQINMHNVWKNISVLIICSRYEGMPMVALEAMARGIPVFSLKVGDMAALIQSKYNGFLAKNIEELSHHLNNWFIMSDNAQLIIRQKAIETIYKFYSSKKTIPKILQIYQI</sequence>
<dbReference type="STRING" id="28176.CF66_0160"/>
<evidence type="ECO:0000259" key="1">
    <source>
        <dbReference type="Pfam" id="PF00534"/>
    </source>
</evidence>
<protein>
    <submittedName>
        <fullName evidence="3">Glycosyl transferases group I</fullName>
    </submittedName>
</protein>
<dbReference type="PATRIC" id="fig|1236703.3.peg.729"/>